<evidence type="ECO:0000313" key="4">
    <source>
        <dbReference type="Proteomes" id="UP000011715"/>
    </source>
</evidence>
<dbReference type="AlphaFoldDB" id="A0A0C4EER6"/>
<dbReference type="EMBL" id="ADBL01002767">
    <property type="status" value="NOT_ANNOTATED_CDS"/>
    <property type="molecule type" value="Genomic_DNA"/>
</dbReference>
<dbReference type="STRING" id="644358.A0A0C4EER6"/>
<feature type="region of interest" description="Disordered" evidence="1">
    <location>
        <begin position="1"/>
        <end position="42"/>
    </location>
</feature>
<reference evidence="2" key="1">
    <citation type="submission" date="2010-05" db="EMBL/GenBank/DDBJ databases">
        <title>The Genome Sequence of Magnaporthe poae strain ATCC 64411.</title>
        <authorList>
            <consortium name="The Broad Institute Genome Sequencing Platform"/>
            <consortium name="Broad Institute Genome Sequencing Center for Infectious Disease"/>
            <person name="Ma L.-J."/>
            <person name="Dead R."/>
            <person name="Young S."/>
            <person name="Zeng Q."/>
            <person name="Koehrsen M."/>
            <person name="Alvarado L."/>
            <person name="Berlin A."/>
            <person name="Chapman S.B."/>
            <person name="Chen Z."/>
            <person name="Freedman E."/>
            <person name="Gellesch M."/>
            <person name="Goldberg J."/>
            <person name="Griggs A."/>
            <person name="Gujja S."/>
            <person name="Heilman E.R."/>
            <person name="Heiman D."/>
            <person name="Hepburn T."/>
            <person name="Howarth C."/>
            <person name="Jen D."/>
            <person name="Larson L."/>
            <person name="Mehta T."/>
            <person name="Neiman D."/>
            <person name="Pearson M."/>
            <person name="Roberts A."/>
            <person name="Saif S."/>
            <person name="Shea T."/>
            <person name="Shenoy N."/>
            <person name="Sisk P."/>
            <person name="Stolte C."/>
            <person name="Sykes S."/>
            <person name="Walk T."/>
            <person name="White J."/>
            <person name="Yandava C."/>
            <person name="Haas B."/>
            <person name="Nusbaum C."/>
            <person name="Birren B."/>
        </authorList>
    </citation>
    <scope>NUCLEOTIDE SEQUENCE</scope>
    <source>
        <strain evidence="2">ATCC 64411</strain>
    </source>
</reference>
<gene>
    <name evidence="2" type="ORF">MAPG_11245</name>
</gene>
<keyword evidence="4" id="KW-1185">Reference proteome</keyword>
<dbReference type="eggNOG" id="ENOG502RUDH">
    <property type="taxonomic scope" value="Eukaryota"/>
</dbReference>
<dbReference type="EnsemblFungi" id="MAPG_11245T0">
    <property type="protein sequence ID" value="MAPG_11245T0"/>
    <property type="gene ID" value="MAPG_11245"/>
</dbReference>
<dbReference type="OrthoDB" id="4763061at2759"/>
<protein>
    <submittedName>
        <fullName evidence="2 3">Uncharacterized protein</fullName>
    </submittedName>
</protein>
<evidence type="ECO:0000313" key="2">
    <source>
        <dbReference type="EMBL" id="KLU92299.1"/>
    </source>
</evidence>
<sequence>MIGLISKQLAKGTQASKPDTKETACNSPRLAPPETNSQLPDSRFSSEVAVRIVDVAADFRPEIKAAPIGDSNKTLVVVFAGTSGHGKSTEINAFISYLLGGEVDDSARILAIDDRGAPQSGSVTQMVTCYRIRPLSSLFQGKKKKKKIVLTSVPSGVRPVRTSDAPAAAAGRF</sequence>
<reference evidence="3" key="5">
    <citation type="submission" date="2015-06" db="UniProtKB">
        <authorList>
            <consortium name="EnsemblFungi"/>
        </authorList>
    </citation>
    <scope>IDENTIFICATION</scope>
    <source>
        <strain evidence="3">ATCC 64411</strain>
    </source>
</reference>
<evidence type="ECO:0000256" key="1">
    <source>
        <dbReference type="SAM" id="MobiDB-lite"/>
    </source>
</evidence>
<organism evidence="3 4">
    <name type="scientific">Magnaporthiopsis poae (strain ATCC 64411 / 73-15)</name>
    <name type="common">Kentucky bluegrass fungus</name>
    <name type="synonym">Magnaporthe poae</name>
    <dbReference type="NCBI Taxonomy" id="644358"/>
    <lineage>
        <taxon>Eukaryota</taxon>
        <taxon>Fungi</taxon>
        <taxon>Dikarya</taxon>
        <taxon>Ascomycota</taxon>
        <taxon>Pezizomycotina</taxon>
        <taxon>Sordariomycetes</taxon>
        <taxon>Sordariomycetidae</taxon>
        <taxon>Magnaporthales</taxon>
        <taxon>Magnaporthaceae</taxon>
        <taxon>Magnaporthiopsis</taxon>
    </lineage>
</organism>
<reference evidence="4" key="2">
    <citation type="submission" date="2010-05" db="EMBL/GenBank/DDBJ databases">
        <title>The genome sequence of Magnaporthe poae strain ATCC 64411.</title>
        <authorList>
            <person name="Ma L.-J."/>
            <person name="Dead R."/>
            <person name="Young S."/>
            <person name="Zeng Q."/>
            <person name="Koehrsen M."/>
            <person name="Alvarado L."/>
            <person name="Berlin A."/>
            <person name="Chapman S.B."/>
            <person name="Chen Z."/>
            <person name="Freedman E."/>
            <person name="Gellesch M."/>
            <person name="Goldberg J."/>
            <person name="Griggs A."/>
            <person name="Gujja S."/>
            <person name="Heilman E.R."/>
            <person name="Heiman D."/>
            <person name="Hepburn T."/>
            <person name="Howarth C."/>
            <person name="Jen D."/>
            <person name="Larson L."/>
            <person name="Mehta T."/>
            <person name="Neiman D."/>
            <person name="Pearson M."/>
            <person name="Roberts A."/>
            <person name="Saif S."/>
            <person name="Shea T."/>
            <person name="Shenoy N."/>
            <person name="Sisk P."/>
            <person name="Stolte C."/>
            <person name="Sykes S."/>
            <person name="Walk T."/>
            <person name="White J."/>
            <person name="Yandava C."/>
            <person name="Haas B."/>
            <person name="Nusbaum C."/>
            <person name="Birren B."/>
        </authorList>
    </citation>
    <scope>NUCLEOTIDE SEQUENCE [LARGE SCALE GENOMIC DNA]</scope>
    <source>
        <strain evidence="4">ATCC 64411 / 73-15</strain>
    </source>
</reference>
<reference evidence="3" key="4">
    <citation type="journal article" date="2015" name="G3 (Bethesda)">
        <title>Genome sequences of three phytopathogenic species of the Magnaporthaceae family of fungi.</title>
        <authorList>
            <person name="Okagaki L.H."/>
            <person name="Nunes C.C."/>
            <person name="Sailsbery J."/>
            <person name="Clay B."/>
            <person name="Brown D."/>
            <person name="John T."/>
            <person name="Oh Y."/>
            <person name="Young N."/>
            <person name="Fitzgerald M."/>
            <person name="Haas B.J."/>
            <person name="Zeng Q."/>
            <person name="Young S."/>
            <person name="Adiconis X."/>
            <person name="Fan L."/>
            <person name="Levin J.Z."/>
            <person name="Mitchell T.K."/>
            <person name="Okubara P.A."/>
            <person name="Farman M.L."/>
            <person name="Kohn L.M."/>
            <person name="Birren B."/>
            <person name="Ma L.-J."/>
            <person name="Dean R.A."/>
        </authorList>
    </citation>
    <scope>NUCLEOTIDE SEQUENCE</scope>
    <source>
        <strain evidence="3">ATCC 64411 / 73-15</strain>
    </source>
</reference>
<reference evidence="2" key="3">
    <citation type="submission" date="2011-03" db="EMBL/GenBank/DDBJ databases">
        <title>Annotation of Magnaporthe poae ATCC 64411.</title>
        <authorList>
            <person name="Ma L.-J."/>
            <person name="Dead R."/>
            <person name="Young S.K."/>
            <person name="Zeng Q."/>
            <person name="Gargeya S."/>
            <person name="Fitzgerald M."/>
            <person name="Haas B."/>
            <person name="Abouelleil A."/>
            <person name="Alvarado L."/>
            <person name="Arachchi H.M."/>
            <person name="Berlin A."/>
            <person name="Brown A."/>
            <person name="Chapman S.B."/>
            <person name="Chen Z."/>
            <person name="Dunbar C."/>
            <person name="Freedman E."/>
            <person name="Gearin G."/>
            <person name="Gellesch M."/>
            <person name="Goldberg J."/>
            <person name="Griggs A."/>
            <person name="Gujja S."/>
            <person name="Heiman D."/>
            <person name="Howarth C."/>
            <person name="Larson L."/>
            <person name="Lui A."/>
            <person name="MacDonald P.J.P."/>
            <person name="Mehta T."/>
            <person name="Montmayeur A."/>
            <person name="Murphy C."/>
            <person name="Neiman D."/>
            <person name="Pearson M."/>
            <person name="Priest M."/>
            <person name="Roberts A."/>
            <person name="Saif S."/>
            <person name="Shea T."/>
            <person name="Shenoy N."/>
            <person name="Sisk P."/>
            <person name="Stolte C."/>
            <person name="Sykes S."/>
            <person name="Yandava C."/>
            <person name="Wortman J."/>
            <person name="Nusbaum C."/>
            <person name="Birren B."/>
        </authorList>
    </citation>
    <scope>NUCLEOTIDE SEQUENCE</scope>
    <source>
        <strain evidence="2">ATCC 64411</strain>
    </source>
</reference>
<name>A0A0C4EER6_MAGP6</name>
<evidence type="ECO:0000313" key="3">
    <source>
        <dbReference type="EnsemblFungi" id="MAPG_11245T0"/>
    </source>
</evidence>
<dbReference type="EMBL" id="GL876980">
    <property type="protein sequence ID" value="KLU92299.1"/>
    <property type="molecule type" value="Genomic_DNA"/>
</dbReference>
<proteinExistence type="predicted"/>
<dbReference type="Proteomes" id="UP000011715">
    <property type="component" value="Unassembled WGS sequence"/>
</dbReference>
<accession>A0A0C4EER6</accession>
<dbReference type="VEuPathDB" id="FungiDB:MAPG_11245"/>